<keyword evidence="2" id="KW-1185">Reference proteome</keyword>
<proteinExistence type="predicted"/>
<dbReference type="Proteomes" id="UP000886501">
    <property type="component" value="Unassembled WGS sequence"/>
</dbReference>
<gene>
    <name evidence="1" type="ORF">BDM02DRAFT_3124420</name>
</gene>
<comment type="caution">
    <text evidence="1">The sequence shown here is derived from an EMBL/GenBank/DDBJ whole genome shotgun (WGS) entry which is preliminary data.</text>
</comment>
<organism evidence="1 2">
    <name type="scientific">Thelephora ganbajun</name>
    <name type="common">Ganba fungus</name>
    <dbReference type="NCBI Taxonomy" id="370292"/>
    <lineage>
        <taxon>Eukaryota</taxon>
        <taxon>Fungi</taxon>
        <taxon>Dikarya</taxon>
        <taxon>Basidiomycota</taxon>
        <taxon>Agaricomycotina</taxon>
        <taxon>Agaricomycetes</taxon>
        <taxon>Thelephorales</taxon>
        <taxon>Thelephoraceae</taxon>
        <taxon>Thelephora</taxon>
    </lineage>
</organism>
<accession>A0ACB6YYT8</accession>
<reference evidence="1" key="1">
    <citation type="submission" date="2019-10" db="EMBL/GenBank/DDBJ databases">
        <authorList>
            <consortium name="DOE Joint Genome Institute"/>
            <person name="Kuo A."/>
            <person name="Miyauchi S."/>
            <person name="Kiss E."/>
            <person name="Drula E."/>
            <person name="Kohler A."/>
            <person name="Sanchez-Garcia M."/>
            <person name="Andreopoulos B."/>
            <person name="Barry K.W."/>
            <person name="Bonito G."/>
            <person name="Buee M."/>
            <person name="Carver A."/>
            <person name="Chen C."/>
            <person name="Cichocki N."/>
            <person name="Clum A."/>
            <person name="Culley D."/>
            <person name="Crous P.W."/>
            <person name="Fauchery L."/>
            <person name="Girlanda M."/>
            <person name="Hayes R."/>
            <person name="Keri Z."/>
            <person name="Labutti K."/>
            <person name="Lipzen A."/>
            <person name="Lombard V."/>
            <person name="Magnuson J."/>
            <person name="Maillard F."/>
            <person name="Morin E."/>
            <person name="Murat C."/>
            <person name="Nolan M."/>
            <person name="Ohm R."/>
            <person name="Pangilinan J."/>
            <person name="Pereira M."/>
            <person name="Perotto S."/>
            <person name="Peter M."/>
            <person name="Riley R."/>
            <person name="Sitrit Y."/>
            <person name="Stielow B."/>
            <person name="Szollosi G."/>
            <person name="Zifcakova L."/>
            <person name="Stursova M."/>
            <person name="Spatafora J.W."/>
            <person name="Tedersoo L."/>
            <person name="Vaario L.-M."/>
            <person name="Yamada A."/>
            <person name="Yan M."/>
            <person name="Wang P."/>
            <person name="Xu J."/>
            <person name="Bruns T."/>
            <person name="Baldrian P."/>
            <person name="Vilgalys R."/>
            <person name="Henrissat B."/>
            <person name="Grigoriev I.V."/>
            <person name="Hibbett D."/>
            <person name="Nagy L.G."/>
            <person name="Martin F.M."/>
        </authorList>
    </citation>
    <scope>NUCLEOTIDE SEQUENCE</scope>
    <source>
        <strain evidence="1">P2</strain>
    </source>
</reference>
<evidence type="ECO:0000313" key="1">
    <source>
        <dbReference type="EMBL" id="KAF9642576.1"/>
    </source>
</evidence>
<reference evidence="1" key="2">
    <citation type="journal article" date="2020" name="Nat. Commun.">
        <title>Large-scale genome sequencing of mycorrhizal fungi provides insights into the early evolution of symbiotic traits.</title>
        <authorList>
            <person name="Miyauchi S."/>
            <person name="Kiss E."/>
            <person name="Kuo A."/>
            <person name="Drula E."/>
            <person name="Kohler A."/>
            <person name="Sanchez-Garcia M."/>
            <person name="Morin E."/>
            <person name="Andreopoulos B."/>
            <person name="Barry K.W."/>
            <person name="Bonito G."/>
            <person name="Buee M."/>
            <person name="Carver A."/>
            <person name="Chen C."/>
            <person name="Cichocki N."/>
            <person name="Clum A."/>
            <person name="Culley D."/>
            <person name="Crous P.W."/>
            <person name="Fauchery L."/>
            <person name="Girlanda M."/>
            <person name="Hayes R.D."/>
            <person name="Keri Z."/>
            <person name="LaButti K."/>
            <person name="Lipzen A."/>
            <person name="Lombard V."/>
            <person name="Magnuson J."/>
            <person name="Maillard F."/>
            <person name="Murat C."/>
            <person name="Nolan M."/>
            <person name="Ohm R.A."/>
            <person name="Pangilinan J."/>
            <person name="Pereira M.F."/>
            <person name="Perotto S."/>
            <person name="Peter M."/>
            <person name="Pfister S."/>
            <person name="Riley R."/>
            <person name="Sitrit Y."/>
            <person name="Stielow J.B."/>
            <person name="Szollosi G."/>
            <person name="Zifcakova L."/>
            <person name="Stursova M."/>
            <person name="Spatafora J.W."/>
            <person name="Tedersoo L."/>
            <person name="Vaario L.M."/>
            <person name="Yamada A."/>
            <person name="Yan M."/>
            <person name="Wang P."/>
            <person name="Xu J."/>
            <person name="Bruns T."/>
            <person name="Baldrian P."/>
            <person name="Vilgalys R."/>
            <person name="Dunand C."/>
            <person name="Henrissat B."/>
            <person name="Grigoriev I.V."/>
            <person name="Hibbett D."/>
            <person name="Nagy L.G."/>
            <person name="Martin F.M."/>
        </authorList>
    </citation>
    <scope>NUCLEOTIDE SEQUENCE</scope>
    <source>
        <strain evidence="1">P2</strain>
    </source>
</reference>
<evidence type="ECO:0000313" key="2">
    <source>
        <dbReference type="Proteomes" id="UP000886501"/>
    </source>
</evidence>
<name>A0ACB6YYT8_THEGA</name>
<dbReference type="EMBL" id="MU118418">
    <property type="protein sequence ID" value="KAF9642576.1"/>
    <property type="molecule type" value="Genomic_DNA"/>
</dbReference>
<protein>
    <submittedName>
        <fullName evidence="1">Uncharacterized protein</fullName>
    </submittedName>
</protein>
<sequence length="52" mass="6013">MQSHLLAIIVPDPVQLAKMASRVWKKPVSEIDLATLDYAAKDEKVERRSWMF</sequence>